<dbReference type="Gene3D" id="1.10.287.130">
    <property type="match status" value="1"/>
</dbReference>
<evidence type="ECO:0000256" key="1">
    <source>
        <dbReference type="ARBA" id="ARBA00000085"/>
    </source>
</evidence>
<dbReference type="InterPro" id="IPR003661">
    <property type="entry name" value="HisK_dim/P_dom"/>
</dbReference>
<dbReference type="Pfam" id="PF02518">
    <property type="entry name" value="HATPase_c"/>
    <property type="match status" value="1"/>
</dbReference>
<evidence type="ECO:0000259" key="6">
    <source>
        <dbReference type="PROSITE" id="PS50109"/>
    </source>
</evidence>
<dbReference type="SUPFAM" id="SSF47384">
    <property type="entry name" value="Homodimeric domain of signal transducing histidine kinase"/>
    <property type="match status" value="1"/>
</dbReference>
<protein>
    <recommendedName>
        <fullName evidence="2">histidine kinase</fullName>
        <ecNumber evidence="2">2.7.13.3</ecNumber>
    </recommendedName>
</protein>
<dbReference type="EC" id="2.7.13.3" evidence="2"/>
<evidence type="ECO:0000256" key="5">
    <source>
        <dbReference type="ARBA" id="ARBA00022777"/>
    </source>
</evidence>
<dbReference type="Pfam" id="PF00512">
    <property type="entry name" value="HisKA"/>
    <property type="match status" value="1"/>
</dbReference>
<accession>A0ABW2J8C6</accession>
<keyword evidence="4" id="KW-0808">Transferase</keyword>
<dbReference type="Gene3D" id="3.30.565.10">
    <property type="entry name" value="Histidine kinase-like ATPase, C-terminal domain"/>
    <property type="match status" value="1"/>
</dbReference>
<evidence type="ECO:0000256" key="4">
    <source>
        <dbReference type="ARBA" id="ARBA00022679"/>
    </source>
</evidence>
<dbReference type="SMART" id="SM00387">
    <property type="entry name" value="HATPase_c"/>
    <property type="match status" value="1"/>
</dbReference>
<dbReference type="CDD" id="cd00082">
    <property type="entry name" value="HisKA"/>
    <property type="match status" value="1"/>
</dbReference>
<dbReference type="PROSITE" id="PS50109">
    <property type="entry name" value="HIS_KIN"/>
    <property type="match status" value="1"/>
</dbReference>
<evidence type="ECO:0000256" key="3">
    <source>
        <dbReference type="ARBA" id="ARBA00022553"/>
    </source>
</evidence>
<dbReference type="InterPro" id="IPR003594">
    <property type="entry name" value="HATPase_dom"/>
</dbReference>
<dbReference type="PRINTS" id="PR00344">
    <property type="entry name" value="BCTRLSENSOR"/>
</dbReference>
<comment type="caution">
    <text evidence="7">The sequence shown here is derived from an EMBL/GenBank/DDBJ whole genome shotgun (WGS) entry which is preliminary data.</text>
</comment>
<feature type="domain" description="Histidine kinase" evidence="6">
    <location>
        <begin position="155"/>
        <end position="372"/>
    </location>
</feature>
<dbReference type="RefSeq" id="WP_382235599.1">
    <property type="nucleotide sequence ID" value="NZ_JBHTCC010000003.1"/>
</dbReference>
<gene>
    <name evidence="7" type="ORF">ACFQO0_13815</name>
</gene>
<keyword evidence="8" id="KW-1185">Reference proteome</keyword>
<dbReference type="EMBL" id="JBHTCC010000003">
    <property type="protein sequence ID" value="MFC7299517.1"/>
    <property type="molecule type" value="Genomic_DNA"/>
</dbReference>
<evidence type="ECO:0000313" key="8">
    <source>
        <dbReference type="Proteomes" id="UP001596379"/>
    </source>
</evidence>
<evidence type="ECO:0000313" key="7">
    <source>
        <dbReference type="EMBL" id="MFC7299517.1"/>
    </source>
</evidence>
<evidence type="ECO:0000256" key="2">
    <source>
        <dbReference type="ARBA" id="ARBA00012438"/>
    </source>
</evidence>
<dbReference type="InterPro" id="IPR036890">
    <property type="entry name" value="HATPase_C_sf"/>
</dbReference>
<dbReference type="InterPro" id="IPR005467">
    <property type="entry name" value="His_kinase_dom"/>
</dbReference>
<dbReference type="Proteomes" id="UP001596379">
    <property type="component" value="Unassembled WGS sequence"/>
</dbReference>
<dbReference type="SUPFAM" id="SSF55874">
    <property type="entry name" value="ATPase domain of HSP90 chaperone/DNA topoisomerase II/histidine kinase"/>
    <property type="match status" value="1"/>
</dbReference>
<sequence length="373" mass="41326">MQKFNATKELAALINAHQEALLSYWRMKVRELPAAKSLDKPTLNDHIPVLLKELAAALALADDEAIITQVTEGSSTTHGLQRLENGFEVEEVVAEYNILRNCIHELAEKYDVILVGSAVQFLNNTLDAAIATAIKAYVMQQALDTQRRREDYLAFIAHDLRTPLNAIILSSQLLERVCLQGDPSVDRINRSLKTLQRNAGYLTTQINKILEENINLETETGIKLECRRFDLWPLVESLLQDLHPVAGSGSTNIVNNVPEDLVVFADASLLRRVFQNLIANAIRHTPNGEIIISANQIDALVECAVTDNGSGISEDRIGQVFEKLETESMNLSDMGLGLTICKTFIDAHGGTIRVNSEIGKGARFYFTLPDAEH</sequence>
<reference evidence="8" key="1">
    <citation type="journal article" date="2019" name="Int. J. Syst. Evol. Microbiol.">
        <title>The Global Catalogue of Microorganisms (GCM) 10K type strain sequencing project: providing services to taxonomists for standard genome sequencing and annotation.</title>
        <authorList>
            <consortium name="The Broad Institute Genomics Platform"/>
            <consortium name="The Broad Institute Genome Sequencing Center for Infectious Disease"/>
            <person name="Wu L."/>
            <person name="Ma J."/>
        </authorList>
    </citation>
    <scope>NUCLEOTIDE SEQUENCE [LARGE SCALE GENOMIC DNA]</scope>
    <source>
        <strain evidence="8">CCUG 36956</strain>
    </source>
</reference>
<comment type="catalytic activity">
    <reaction evidence="1">
        <text>ATP + protein L-histidine = ADP + protein N-phospho-L-histidine.</text>
        <dbReference type="EC" id="2.7.13.3"/>
    </reaction>
</comment>
<dbReference type="CDD" id="cd00075">
    <property type="entry name" value="HATPase"/>
    <property type="match status" value="1"/>
</dbReference>
<name>A0ABW2J8C6_9BURK</name>
<dbReference type="GO" id="GO:0016301">
    <property type="term" value="F:kinase activity"/>
    <property type="evidence" value="ECO:0007669"/>
    <property type="project" value="UniProtKB-KW"/>
</dbReference>
<keyword evidence="3" id="KW-0597">Phosphoprotein</keyword>
<dbReference type="InterPro" id="IPR004358">
    <property type="entry name" value="Sig_transdc_His_kin-like_C"/>
</dbReference>
<dbReference type="SMART" id="SM00388">
    <property type="entry name" value="HisKA"/>
    <property type="match status" value="1"/>
</dbReference>
<proteinExistence type="predicted"/>
<dbReference type="InterPro" id="IPR036097">
    <property type="entry name" value="HisK_dim/P_sf"/>
</dbReference>
<dbReference type="PANTHER" id="PTHR43047">
    <property type="entry name" value="TWO-COMPONENT HISTIDINE PROTEIN KINASE"/>
    <property type="match status" value="1"/>
</dbReference>
<organism evidence="7 8">
    <name type="scientific">Herminiimonas aquatilis</name>
    <dbReference type="NCBI Taxonomy" id="345342"/>
    <lineage>
        <taxon>Bacteria</taxon>
        <taxon>Pseudomonadati</taxon>
        <taxon>Pseudomonadota</taxon>
        <taxon>Betaproteobacteria</taxon>
        <taxon>Burkholderiales</taxon>
        <taxon>Oxalobacteraceae</taxon>
        <taxon>Herminiimonas</taxon>
    </lineage>
</organism>
<keyword evidence="5 7" id="KW-0418">Kinase</keyword>